<name>A0ABU9QWV5_9BURK</name>
<dbReference type="EMBL" id="JAZHGA010000003">
    <property type="protein sequence ID" value="MEM5339170.1"/>
    <property type="molecule type" value="Genomic_DNA"/>
</dbReference>
<keyword evidence="3" id="KW-1185">Reference proteome</keyword>
<evidence type="ECO:0000313" key="3">
    <source>
        <dbReference type="Proteomes" id="UP001481677"/>
    </source>
</evidence>
<accession>A0ABU9QWV5</accession>
<dbReference type="RefSeq" id="WP_269323345.1">
    <property type="nucleotide sequence ID" value="NZ_JAZHFZ010000003.1"/>
</dbReference>
<gene>
    <name evidence="2" type="ORF">V4C56_05935</name>
</gene>
<evidence type="ECO:0000256" key="1">
    <source>
        <dbReference type="SAM" id="MobiDB-lite"/>
    </source>
</evidence>
<organism evidence="2 3">
    <name type="scientific">Paraburkholderia azotifigens</name>
    <dbReference type="NCBI Taxonomy" id="2057004"/>
    <lineage>
        <taxon>Bacteria</taxon>
        <taxon>Pseudomonadati</taxon>
        <taxon>Pseudomonadota</taxon>
        <taxon>Betaproteobacteria</taxon>
        <taxon>Burkholderiales</taxon>
        <taxon>Burkholderiaceae</taxon>
        <taxon>Paraburkholderia</taxon>
    </lineage>
</organism>
<feature type="region of interest" description="Disordered" evidence="1">
    <location>
        <begin position="1"/>
        <end position="24"/>
    </location>
</feature>
<protein>
    <submittedName>
        <fullName evidence="2">Uncharacterized protein</fullName>
    </submittedName>
</protein>
<sequence>MNREFDLPARRSHAKRLEKGKKTAALMRRPQIRMDGCEVSA</sequence>
<proteinExistence type="predicted"/>
<reference evidence="2 3" key="1">
    <citation type="submission" date="2024-01" db="EMBL/GenBank/DDBJ databases">
        <title>The diversity of rhizobia nodulating Mimosa spp. in eleven states of Brazil covering several biomes is determined by host plant, location, and edaphic factors.</title>
        <authorList>
            <person name="Rouws L."/>
            <person name="Barauna A."/>
            <person name="Beukes C."/>
            <person name="De Faria S.M."/>
            <person name="Gross E."/>
            <person name="Dos Reis Junior F.B."/>
            <person name="Simon M."/>
            <person name="Maluk M."/>
            <person name="Odee D.W."/>
            <person name="Kenicer G."/>
            <person name="Young J.P.W."/>
            <person name="Reis V.M."/>
            <person name="Zilli J."/>
            <person name="James E.K."/>
        </authorList>
    </citation>
    <scope>NUCLEOTIDE SEQUENCE [LARGE SCALE GENOMIC DNA]</scope>
    <source>
        <strain evidence="2 3">JPY530</strain>
    </source>
</reference>
<evidence type="ECO:0000313" key="2">
    <source>
        <dbReference type="EMBL" id="MEM5339170.1"/>
    </source>
</evidence>
<feature type="compositionally biased region" description="Basic and acidic residues" evidence="1">
    <location>
        <begin position="1"/>
        <end position="21"/>
    </location>
</feature>
<dbReference type="Proteomes" id="UP001481677">
    <property type="component" value="Unassembled WGS sequence"/>
</dbReference>
<comment type="caution">
    <text evidence="2">The sequence shown here is derived from an EMBL/GenBank/DDBJ whole genome shotgun (WGS) entry which is preliminary data.</text>
</comment>